<proteinExistence type="predicted"/>
<organism evidence="2 3">
    <name type="scientific">Coregonus suidteri</name>
    <dbReference type="NCBI Taxonomy" id="861788"/>
    <lineage>
        <taxon>Eukaryota</taxon>
        <taxon>Metazoa</taxon>
        <taxon>Chordata</taxon>
        <taxon>Craniata</taxon>
        <taxon>Vertebrata</taxon>
        <taxon>Euteleostomi</taxon>
        <taxon>Actinopterygii</taxon>
        <taxon>Neopterygii</taxon>
        <taxon>Teleostei</taxon>
        <taxon>Protacanthopterygii</taxon>
        <taxon>Salmoniformes</taxon>
        <taxon>Salmonidae</taxon>
        <taxon>Coregoninae</taxon>
        <taxon>Coregonus</taxon>
    </lineage>
</organism>
<feature type="compositionally biased region" description="Basic and acidic residues" evidence="1">
    <location>
        <begin position="509"/>
        <end position="562"/>
    </location>
</feature>
<evidence type="ECO:0000313" key="3">
    <source>
        <dbReference type="Proteomes" id="UP001356427"/>
    </source>
</evidence>
<reference evidence="2 3" key="1">
    <citation type="submission" date="2021-04" db="EMBL/GenBank/DDBJ databases">
        <authorList>
            <person name="De Guttry C."/>
            <person name="Zahm M."/>
            <person name="Klopp C."/>
            <person name="Cabau C."/>
            <person name="Louis A."/>
            <person name="Berthelot C."/>
            <person name="Parey E."/>
            <person name="Roest Crollius H."/>
            <person name="Montfort J."/>
            <person name="Robinson-Rechavi M."/>
            <person name="Bucao C."/>
            <person name="Bouchez O."/>
            <person name="Gislard M."/>
            <person name="Lluch J."/>
            <person name="Milhes M."/>
            <person name="Lampietro C."/>
            <person name="Lopez Roques C."/>
            <person name="Donnadieu C."/>
            <person name="Braasch I."/>
            <person name="Desvignes T."/>
            <person name="Postlethwait J."/>
            <person name="Bobe J."/>
            <person name="Wedekind C."/>
            <person name="Guiguen Y."/>
        </authorList>
    </citation>
    <scope>NUCLEOTIDE SEQUENCE [LARGE SCALE GENOMIC DNA]</scope>
    <source>
        <strain evidence="2">Cs_M1</strain>
        <tissue evidence="2">Blood</tissue>
    </source>
</reference>
<feature type="region of interest" description="Disordered" evidence="1">
    <location>
        <begin position="442"/>
        <end position="1010"/>
    </location>
</feature>
<comment type="caution">
    <text evidence="2">The sequence shown here is derived from an EMBL/GenBank/DDBJ whole genome shotgun (WGS) entry which is preliminary data.</text>
</comment>
<gene>
    <name evidence="2" type="ORF">J4Q44_G00356970</name>
</gene>
<dbReference type="AlphaFoldDB" id="A0AAN8KQZ7"/>
<accession>A0AAN8KQZ7</accession>
<feature type="region of interest" description="Disordered" evidence="1">
    <location>
        <begin position="397"/>
        <end position="430"/>
    </location>
</feature>
<evidence type="ECO:0000313" key="2">
    <source>
        <dbReference type="EMBL" id="KAK6293371.1"/>
    </source>
</evidence>
<keyword evidence="3" id="KW-1185">Reference proteome</keyword>
<feature type="compositionally biased region" description="Basic and acidic residues" evidence="1">
    <location>
        <begin position="1"/>
        <end position="10"/>
    </location>
</feature>
<feature type="compositionally biased region" description="Basic and acidic residues" evidence="1">
    <location>
        <begin position="405"/>
        <end position="414"/>
    </location>
</feature>
<feature type="compositionally biased region" description="Basic and acidic residues" evidence="1">
    <location>
        <begin position="69"/>
        <end position="82"/>
    </location>
</feature>
<evidence type="ECO:0000256" key="1">
    <source>
        <dbReference type="SAM" id="MobiDB-lite"/>
    </source>
</evidence>
<protein>
    <submittedName>
        <fullName evidence="2">Uncharacterized protein</fullName>
    </submittedName>
</protein>
<feature type="region of interest" description="Disordered" evidence="1">
    <location>
        <begin position="1"/>
        <end position="130"/>
    </location>
</feature>
<dbReference type="EMBL" id="JAGTTL010000036">
    <property type="protein sequence ID" value="KAK6293371.1"/>
    <property type="molecule type" value="Genomic_DNA"/>
</dbReference>
<feature type="compositionally biased region" description="Polar residues" evidence="1">
    <location>
        <begin position="462"/>
        <end position="472"/>
    </location>
</feature>
<sequence length="1010" mass="117656">MAPIADERISDNNVKSTVTSEREDTTFAEPVIPEKARVKQQTQLPEGKGEPKTECVISESKQARSAPETTKKDPPKNEKPVRNENYSQEIPPSYGRDQSRMETLLHDTSAVKDGRSAEVKPAKNKQLAETQPLLFKHGITARNPNDYANNNPPTNETIGKADLAPVEMAKSSVVQGGKDVSIEDGQVENLHIESITIRVVSLISEIDNDKTTKHVSSGAEKPTGDNNLHTDSIAIRVVSGVSENNNVETTAKEREHNPALPTSEKVYCKPEVKPREKVLPTVPTAIADYARLKVISTEEDSSPNMHSPSRKDGYFPMIQTCRSRCPVLTTEQQDHPVTGGMSRKEAVAVKEPEVPSKLNMEAKIGVLSSMEQEQRKKGMFKLREKDKQAISFNEAKSTEGFTETTDTHSLKHDTVPQPEHTTTSGYQPGYQSEIDRNQRLYQSQNPPLPAHSIPSQVDVKTRNPSFSQQPIQPTHVDMPGKYLFFPTEEATQYMEKTHATQASLGDIYSVEKREEERRERQREEHRKEEERKTKQREEQKQRQEDRKTRQREEERMARKKEEREEEERTEQQRQREEEENKEEERKVRWRDEERMAIARQKEEEGKEEERREQQRRREEKKSEEMRKRQREEERMARQKKEERKEKERRERQSEEEKKEEERRVVQREEERKEKERREQQRQREEEKKEEERRVVQREEERKEKERREQQRQREEEKKEEERRVVQREEERKEKERREQQRQREEEKKEEERRVVQREEERKEKERREQQRQREEEKKEEERRVIQREEERKREGEERATATERGGEERGGEEGDTERGGEKRGGEERATATERGGEERGGEEGETDRGGEERGGEEGGTERGGEKREGEERATATEGRGEEGETDRGGEERGGEEGETERRGEASKTERGESERGREERATEKGGGEEGKTERRGEDGETERGGEERGTATQRGGGEEEETERRGEDGETERGGEERGTATDRGGREEGDTERRGEEREGEERATATKR</sequence>
<feature type="compositionally biased region" description="Basic and acidic residues" evidence="1">
    <location>
        <begin position="962"/>
        <end position="1010"/>
    </location>
</feature>
<name>A0AAN8KQZ7_9TELE</name>
<feature type="compositionally biased region" description="Basic and acidic residues" evidence="1">
    <location>
        <begin position="97"/>
        <end position="121"/>
    </location>
</feature>
<feature type="compositionally biased region" description="Polar residues" evidence="1">
    <location>
        <begin position="419"/>
        <end position="430"/>
    </location>
</feature>
<feature type="compositionally biased region" description="Basic and acidic residues" evidence="1">
    <location>
        <begin position="569"/>
        <end position="949"/>
    </location>
</feature>
<dbReference type="Proteomes" id="UP001356427">
    <property type="component" value="Unassembled WGS sequence"/>
</dbReference>